<gene>
    <name evidence="1" type="ORF">KQX54_000239</name>
</gene>
<comment type="caution">
    <text evidence="1">The sequence shown here is derived from an EMBL/GenBank/DDBJ whole genome shotgun (WGS) entry which is preliminary data.</text>
</comment>
<name>A0AAV7IRW2_COTGL</name>
<dbReference type="EMBL" id="JAHXZJ010000844">
    <property type="protein sequence ID" value="KAH0556355.1"/>
    <property type="molecule type" value="Genomic_DNA"/>
</dbReference>
<dbReference type="PANTHER" id="PTHR23074">
    <property type="entry name" value="AAA DOMAIN-CONTAINING"/>
    <property type="match status" value="1"/>
</dbReference>
<dbReference type="AlphaFoldDB" id="A0AAV7IRW2"/>
<dbReference type="InterPro" id="IPR050304">
    <property type="entry name" value="MT-severing_AAA_ATPase"/>
</dbReference>
<dbReference type="PANTHER" id="PTHR23074:SF83">
    <property type="entry name" value="VACUOLAR PROTEIN SORTING-ASSOCIATED PROTEIN 4A"/>
    <property type="match status" value="1"/>
</dbReference>
<protein>
    <submittedName>
        <fullName evidence="1">Uncharacterized protein</fullName>
    </submittedName>
</protein>
<organism evidence="1 2">
    <name type="scientific">Cotesia glomerata</name>
    <name type="common">Lepidopteran parasitic wasp</name>
    <name type="synonym">Apanteles glomeratus</name>
    <dbReference type="NCBI Taxonomy" id="32391"/>
    <lineage>
        <taxon>Eukaryota</taxon>
        <taxon>Metazoa</taxon>
        <taxon>Ecdysozoa</taxon>
        <taxon>Arthropoda</taxon>
        <taxon>Hexapoda</taxon>
        <taxon>Insecta</taxon>
        <taxon>Pterygota</taxon>
        <taxon>Neoptera</taxon>
        <taxon>Endopterygota</taxon>
        <taxon>Hymenoptera</taxon>
        <taxon>Apocrita</taxon>
        <taxon>Ichneumonoidea</taxon>
        <taxon>Braconidae</taxon>
        <taxon>Microgastrinae</taxon>
        <taxon>Cotesia</taxon>
    </lineage>
</organism>
<dbReference type="Proteomes" id="UP000826195">
    <property type="component" value="Unassembled WGS sequence"/>
</dbReference>
<dbReference type="Gene3D" id="3.40.50.300">
    <property type="entry name" value="P-loop containing nucleotide triphosphate hydrolases"/>
    <property type="match status" value="1"/>
</dbReference>
<proteinExistence type="predicted"/>
<evidence type="ECO:0000313" key="1">
    <source>
        <dbReference type="EMBL" id="KAH0556355.1"/>
    </source>
</evidence>
<sequence>NLDSALLRRLEKQIYVDLPDEKVRREILKHYTSPCLHNNQKFEEFVQKTQYYSCYDLKKLCKEAWMSQLKMFTDMTNHEKNKPSQSSLLIGDIQSLQNAKVIVRPYAQKILRKYKQWKNRNDF</sequence>
<dbReference type="GO" id="GO:0016887">
    <property type="term" value="F:ATP hydrolysis activity"/>
    <property type="evidence" value="ECO:0007669"/>
    <property type="project" value="TreeGrafter"/>
</dbReference>
<feature type="non-terminal residue" evidence="1">
    <location>
        <position position="1"/>
    </location>
</feature>
<accession>A0AAV7IRW2</accession>
<keyword evidence="2" id="KW-1185">Reference proteome</keyword>
<dbReference type="InterPro" id="IPR027417">
    <property type="entry name" value="P-loop_NTPase"/>
</dbReference>
<evidence type="ECO:0000313" key="2">
    <source>
        <dbReference type="Proteomes" id="UP000826195"/>
    </source>
</evidence>
<reference evidence="1 2" key="1">
    <citation type="journal article" date="2021" name="J. Hered.">
        <title>A chromosome-level genome assembly of the parasitoid wasp, Cotesia glomerata (Hymenoptera: Braconidae).</title>
        <authorList>
            <person name="Pinto B.J."/>
            <person name="Weis J.J."/>
            <person name="Gamble T."/>
            <person name="Ode P.J."/>
            <person name="Paul R."/>
            <person name="Zaspel J.M."/>
        </authorList>
    </citation>
    <scope>NUCLEOTIDE SEQUENCE [LARGE SCALE GENOMIC DNA]</scope>
    <source>
        <strain evidence="1">CgM1</strain>
    </source>
</reference>
<dbReference type="SUPFAM" id="SSF52540">
    <property type="entry name" value="P-loop containing nucleoside triphosphate hydrolases"/>
    <property type="match status" value="1"/>
</dbReference>
<dbReference type="Gene3D" id="1.10.8.60">
    <property type="match status" value="1"/>
</dbReference>